<comment type="similarity">
    <text evidence="5">Belongs to the Prp family.</text>
</comment>
<keyword evidence="2" id="KW-0645">Protease</keyword>
<keyword evidence="4" id="KW-0788">Thiol protease</keyword>
<dbReference type="Pfam" id="PF04327">
    <property type="entry name" value="Peptidase_Prp"/>
    <property type="match status" value="1"/>
</dbReference>
<evidence type="ECO:0000313" key="7">
    <source>
        <dbReference type="EMBL" id="MBP1927257.1"/>
    </source>
</evidence>
<reference evidence="7 8" key="1">
    <citation type="submission" date="2021-03" db="EMBL/GenBank/DDBJ databases">
        <title>Genomic Encyclopedia of Type Strains, Phase IV (KMG-IV): sequencing the most valuable type-strain genomes for metagenomic binning, comparative biology and taxonomic classification.</title>
        <authorList>
            <person name="Goeker M."/>
        </authorList>
    </citation>
    <scope>NUCLEOTIDE SEQUENCE [LARGE SCALE GENOMIC DNA]</scope>
    <source>
        <strain evidence="7 8">DSM 24004</strain>
    </source>
</reference>
<evidence type="ECO:0000313" key="8">
    <source>
        <dbReference type="Proteomes" id="UP001519342"/>
    </source>
</evidence>
<evidence type="ECO:0000256" key="3">
    <source>
        <dbReference type="ARBA" id="ARBA00022801"/>
    </source>
</evidence>
<keyword evidence="1" id="KW-0690">Ribosome biogenesis</keyword>
<sequence>MINVTMHKSNDLYDGFVVSGHSEYGTIGTDIVCAAVSILSYTALNSMNLVAGISNSDITYDVEEDTGFLKIKTQRNNEKTDVIYRNFLVGIKLLLEDYNNYITLNYEEV</sequence>
<protein>
    <recommendedName>
        <fullName evidence="6">Ribosomal processing cysteine protease Prp</fullName>
    </recommendedName>
</protein>
<dbReference type="Gene3D" id="3.30.70.1490">
    <property type="entry name" value="Cysteine protease Prp"/>
    <property type="match status" value="1"/>
</dbReference>
<proteinExistence type="inferred from homology"/>
<dbReference type="EMBL" id="JAGGKS010000011">
    <property type="protein sequence ID" value="MBP1927257.1"/>
    <property type="molecule type" value="Genomic_DNA"/>
</dbReference>
<dbReference type="InterPro" id="IPR007422">
    <property type="entry name" value="Peptidase_Prp"/>
</dbReference>
<dbReference type="RefSeq" id="WP_209512966.1">
    <property type="nucleotide sequence ID" value="NZ_JAGGKS010000011.1"/>
</dbReference>
<name>A0ABS4GI11_9FIRM</name>
<dbReference type="PANTHER" id="PTHR39178:SF1">
    <property type="entry name" value="RIBOSOMAL-PROCESSING CYSTEINE PROTEASE PRP"/>
    <property type="match status" value="1"/>
</dbReference>
<evidence type="ECO:0000256" key="1">
    <source>
        <dbReference type="ARBA" id="ARBA00022517"/>
    </source>
</evidence>
<evidence type="ECO:0000256" key="5">
    <source>
        <dbReference type="ARBA" id="ARBA00044503"/>
    </source>
</evidence>
<comment type="caution">
    <text evidence="7">The sequence shown here is derived from an EMBL/GenBank/DDBJ whole genome shotgun (WGS) entry which is preliminary data.</text>
</comment>
<dbReference type="CDD" id="cd16332">
    <property type="entry name" value="Prp-like"/>
    <property type="match status" value="1"/>
</dbReference>
<dbReference type="PANTHER" id="PTHR39178">
    <property type="entry name" value="HYPOTHETICAL RIBOSOME-ASSOCIATED PROTEIN"/>
    <property type="match status" value="1"/>
</dbReference>
<organism evidence="7 8">
    <name type="scientific">Sedimentibacter acidaminivorans</name>
    <dbReference type="NCBI Taxonomy" id="913099"/>
    <lineage>
        <taxon>Bacteria</taxon>
        <taxon>Bacillati</taxon>
        <taxon>Bacillota</taxon>
        <taxon>Tissierellia</taxon>
        <taxon>Sedimentibacter</taxon>
    </lineage>
</organism>
<accession>A0ABS4GI11</accession>
<dbReference type="Proteomes" id="UP001519342">
    <property type="component" value="Unassembled WGS sequence"/>
</dbReference>
<dbReference type="InterPro" id="IPR036764">
    <property type="entry name" value="Peptidase_Prp_sf"/>
</dbReference>
<dbReference type="SUPFAM" id="SSF118010">
    <property type="entry name" value="TM1457-like"/>
    <property type="match status" value="1"/>
</dbReference>
<evidence type="ECO:0000256" key="4">
    <source>
        <dbReference type="ARBA" id="ARBA00022807"/>
    </source>
</evidence>
<keyword evidence="8" id="KW-1185">Reference proteome</keyword>
<keyword evidence="3" id="KW-0378">Hydrolase</keyword>
<evidence type="ECO:0000256" key="2">
    <source>
        <dbReference type="ARBA" id="ARBA00022670"/>
    </source>
</evidence>
<gene>
    <name evidence="7" type="ORF">J2Z76_003154</name>
</gene>
<evidence type="ECO:0000256" key="6">
    <source>
        <dbReference type="ARBA" id="ARBA00044538"/>
    </source>
</evidence>